<protein>
    <submittedName>
        <fullName evidence="1">Uncharacterized protein</fullName>
    </submittedName>
</protein>
<reference evidence="1" key="1">
    <citation type="submission" date="2020-05" db="EMBL/GenBank/DDBJ databases">
        <authorList>
            <person name="Chiriac C."/>
            <person name="Salcher M."/>
            <person name="Ghai R."/>
            <person name="Kavagutti S V."/>
        </authorList>
    </citation>
    <scope>NUCLEOTIDE SEQUENCE</scope>
</reference>
<evidence type="ECO:0000313" key="1">
    <source>
        <dbReference type="EMBL" id="CAB5220611.1"/>
    </source>
</evidence>
<gene>
    <name evidence="1" type="ORF">UFOVP247_13</name>
</gene>
<name>A0A6J7WRI5_9CAUD</name>
<accession>A0A6J7WRI5</accession>
<dbReference type="SUPFAM" id="SSF55729">
    <property type="entry name" value="Acyl-CoA N-acyltransferases (Nat)"/>
    <property type="match status" value="1"/>
</dbReference>
<proteinExistence type="predicted"/>
<dbReference type="EMBL" id="LR798288">
    <property type="protein sequence ID" value="CAB5220611.1"/>
    <property type="molecule type" value="Genomic_DNA"/>
</dbReference>
<dbReference type="InterPro" id="IPR016181">
    <property type="entry name" value="Acyl_CoA_acyltransferase"/>
</dbReference>
<organism evidence="1">
    <name type="scientific">uncultured Caudovirales phage</name>
    <dbReference type="NCBI Taxonomy" id="2100421"/>
    <lineage>
        <taxon>Viruses</taxon>
        <taxon>Duplodnaviria</taxon>
        <taxon>Heunggongvirae</taxon>
        <taxon>Uroviricota</taxon>
        <taxon>Caudoviricetes</taxon>
        <taxon>Peduoviridae</taxon>
        <taxon>Maltschvirus</taxon>
        <taxon>Maltschvirus maltsch</taxon>
    </lineage>
</organism>
<sequence>MSSYVRIDLSLTSYQPMNTGWKLLPHVYDDKLNDIYAAYCRYKGFTSVMPIFRSEYEDRSNDIIGYYDKDDLVAFSLVRRYDRDNAECIQFAWDYKNPKLRLGIRSLEHECAIYKDRGWKYLYLGEADEYKKKIQGFEMLGTI</sequence>